<dbReference type="InterPro" id="IPR035906">
    <property type="entry name" value="MetI-like_sf"/>
</dbReference>
<dbReference type="PANTHER" id="PTHR47314:SF1">
    <property type="entry name" value="MALTOSE_MALTODEXTRIN TRANSPORT SYSTEM PERMEASE PROTEIN MALF"/>
    <property type="match status" value="1"/>
</dbReference>
<dbReference type="GO" id="GO:0015423">
    <property type="term" value="F:ABC-type maltose transporter activity"/>
    <property type="evidence" value="ECO:0007669"/>
    <property type="project" value="TreeGrafter"/>
</dbReference>
<gene>
    <name evidence="12" type="ORF">B9T39_02870</name>
</gene>
<dbReference type="InterPro" id="IPR000515">
    <property type="entry name" value="MetI-like"/>
</dbReference>
<evidence type="ECO:0000313" key="13">
    <source>
        <dbReference type="Proteomes" id="UP000243540"/>
    </source>
</evidence>
<evidence type="ECO:0000259" key="11">
    <source>
        <dbReference type="PROSITE" id="PS50928"/>
    </source>
</evidence>
<evidence type="ECO:0000256" key="1">
    <source>
        <dbReference type="ARBA" id="ARBA00004651"/>
    </source>
</evidence>
<evidence type="ECO:0000256" key="7">
    <source>
        <dbReference type="ARBA" id="ARBA00022989"/>
    </source>
</evidence>
<dbReference type="PANTHER" id="PTHR47314">
    <property type="entry name" value="MALTOSE/MALTODEXTRIN TRANSPORT SYSTEM PERMEASE PROTEIN MALF"/>
    <property type="match status" value="1"/>
</dbReference>
<accession>A0A1Y2SUX1</accession>
<proteinExistence type="inferred from homology"/>
<keyword evidence="5 10" id="KW-0762">Sugar transport</keyword>
<evidence type="ECO:0000256" key="10">
    <source>
        <dbReference type="RuleBase" id="RU367050"/>
    </source>
</evidence>
<organism evidence="12 13">
    <name type="scientific">Alloscardovia macacae</name>
    <dbReference type="NCBI Taxonomy" id="1160091"/>
    <lineage>
        <taxon>Bacteria</taxon>
        <taxon>Bacillati</taxon>
        <taxon>Actinomycetota</taxon>
        <taxon>Actinomycetes</taxon>
        <taxon>Bifidobacteriales</taxon>
        <taxon>Bifidobacteriaceae</taxon>
        <taxon>Alloscardovia</taxon>
    </lineage>
</organism>
<comment type="function">
    <text evidence="10">Part of the ABC transporter complex MalEFGK involved in maltose/maltodextrin import. Probably responsible for the translocation of the substrate across the membrane.</text>
</comment>
<dbReference type="RefSeq" id="WP_086106320.1">
    <property type="nucleotide sequence ID" value="NZ_NEKB01000007.1"/>
</dbReference>
<evidence type="ECO:0000256" key="8">
    <source>
        <dbReference type="ARBA" id="ARBA00023136"/>
    </source>
</evidence>
<feature type="transmembrane region" description="Helical" evidence="9">
    <location>
        <begin position="239"/>
        <end position="263"/>
    </location>
</feature>
<dbReference type="GO" id="GO:1990060">
    <property type="term" value="C:maltose transport complex"/>
    <property type="evidence" value="ECO:0007669"/>
    <property type="project" value="TreeGrafter"/>
</dbReference>
<evidence type="ECO:0000256" key="9">
    <source>
        <dbReference type="RuleBase" id="RU363032"/>
    </source>
</evidence>
<feature type="transmembrane region" description="Helical" evidence="9">
    <location>
        <begin position="275"/>
        <end position="295"/>
    </location>
</feature>
<keyword evidence="4 10" id="KW-1003">Cell membrane</keyword>
<dbReference type="CDD" id="cd06261">
    <property type="entry name" value="TM_PBP2"/>
    <property type="match status" value="1"/>
</dbReference>
<protein>
    <recommendedName>
        <fullName evidence="10">Maltose/maltodextrin transport system permease protein</fullName>
    </recommendedName>
</protein>
<evidence type="ECO:0000256" key="6">
    <source>
        <dbReference type="ARBA" id="ARBA00022692"/>
    </source>
</evidence>
<evidence type="ECO:0000256" key="2">
    <source>
        <dbReference type="ARBA" id="ARBA00009047"/>
    </source>
</evidence>
<dbReference type="SUPFAM" id="SSF161098">
    <property type="entry name" value="MetI-like"/>
    <property type="match status" value="1"/>
</dbReference>
<keyword evidence="3 9" id="KW-0813">Transport</keyword>
<dbReference type="PROSITE" id="PS50928">
    <property type="entry name" value="ABC_TM1"/>
    <property type="match status" value="1"/>
</dbReference>
<evidence type="ECO:0000256" key="5">
    <source>
        <dbReference type="ARBA" id="ARBA00022597"/>
    </source>
</evidence>
<dbReference type="Proteomes" id="UP000243540">
    <property type="component" value="Unassembled WGS sequence"/>
</dbReference>
<dbReference type="STRING" id="1160091.B9T39_02870"/>
<name>A0A1Y2SUX1_9BIFI</name>
<reference evidence="12 13" key="1">
    <citation type="submission" date="2017-04" db="EMBL/GenBank/DDBJ databases">
        <title>Draft genome sequences of Alloscardovia macacae UMA81211 and UMA81212 isolated from the feces of a rhesus macaque (Macaca mulatta).</title>
        <authorList>
            <person name="Albert K."/>
            <person name="Sela D.A."/>
        </authorList>
    </citation>
    <scope>NUCLEOTIDE SEQUENCE [LARGE SCALE GENOMIC DNA]</scope>
    <source>
        <strain evidence="12 13">UMA81212</strain>
    </source>
</reference>
<feature type="transmembrane region" description="Helical" evidence="9">
    <location>
        <begin position="176"/>
        <end position="202"/>
    </location>
</feature>
<keyword evidence="8 9" id="KW-0472">Membrane</keyword>
<evidence type="ECO:0000256" key="4">
    <source>
        <dbReference type="ARBA" id="ARBA00022475"/>
    </source>
</evidence>
<comment type="similarity">
    <text evidence="2 10">Belongs to the binding-protein-dependent transport system permease family. MalFG subfamily.</text>
</comment>
<dbReference type="OrthoDB" id="3810889at2"/>
<keyword evidence="6 9" id="KW-0812">Transmembrane</keyword>
<dbReference type="Pfam" id="PF00528">
    <property type="entry name" value="BPD_transp_1"/>
    <property type="match status" value="1"/>
</dbReference>
<evidence type="ECO:0000256" key="3">
    <source>
        <dbReference type="ARBA" id="ARBA00022448"/>
    </source>
</evidence>
<evidence type="ECO:0000313" key="12">
    <source>
        <dbReference type="EMBL" id="OTA29561.1"/>
    </source>
</evidence>
<sequence length="474" mass="52502">MKNIRKNRHSADYIPPSAYTVRAAAARGDVFTRLSFLVLGAGNLAHKQITKGLLFLAVEVAYIAYMILSGGQALAMLVSLGWRTQSKQKIDGYWHYNPGDNSVLLLVAGISALFLTVLFILFWTYAVRSAYKVQVLAAESTSGNGASERGRGLAGDGTVPTFADDIRMITNDNAQVALMSLPVVSILTFTVLPTVIMMVIAFTNYDSDHVLLFDWVGFQNFGQLFAATGAVTANQFVSVLIWTLVWAFFATFLNFFFGMFLAMVINRRTTRLKNFWRAAFSLSIAVPQFVSLLVINQMLQPEGAVNRLLESWGWISGPLPFFTDATWARVTVILVNLWVGIPFTIMQITGILQNLPAEQYEAARLDGANWWQTFTKITMPYLIFVLTPYLITTFTGNVNNFNVIYLLSGGSPTPVGDTAGQTDLLITWLYKLTVDRGDYNLGAVIGIFTFITLAVVSLITYRNSASYKDEGGFR</sequence>
<dbReference type="GO" id="GO:0042956">
    <property type="term" value="P:maltodextrin transmembrane transport"/>
    <property type="evidence" value="ECO:0007669"/>
    <property type="project" value="TreeGrafter"/>
</dbReference>
<feature type="transmembrane region" description="Helical" evidence="9">
    <location>
        <begin position="102"/>
        <end position="126"/>
    </location>
</feature>
<comment type="caution">
    <text evidence="12">The sequence shown here is derived from an EMBL/GenBank/DDBJ whole genome shotgun (WGS) entry which is preliminary data.</text>
</comment>
<feature type="transmembrane region" description="Helical" evidence="9">
    <location>
        <begin position="53"/>
        <end position="82"/>
    </location>
</feature>
<dbReference type="Gene3D" id="1.10.3720.10">
    <property type="entry name" value="MetI-like"/>
    <property type="match status" value="1"/>
</dbReference>
<feature type="transmembrane region" description="Helical" evidence="9">
    <location>
        <begin position="327"/>
        <end position="352"/>
    </location>
</feature>
<keyword evidence="7 9" id="KW-1133">Transmembrane helix</keyword>
<feature type="transmembrane region" description="Helical" evidence="9">
    <location>
        <begin position="373"/>
        <end position="391"/>
    </location>
</feature>
<comment type="subcellular location">
    <subcellularLocation>
        <location evidence="1 9">Cell membrane</location>
        <topology evidence="1 9">Multi-pass membrane protein</topology>
    </subcellularLocation>
</comment>
<feature type="domain" description="ABC transmembrane type-1" evidence="11">
    <location>
        <begin position="240"/>
        <end position="460"/>
    </location>
</feature>
<dbReference type="EMBL" id="NEKC01000005">
    <property type="protein sequence ID" value="OTA29561.1"/>
    <property type="molecule type" value="Genomic_DNA"/>
</dbReference>
<dbReference type="AlphaFoldDB" id="A0A1Y2SUX1"/>
<feature type="transmembrane region" description="Helical" evidence="9">
    <location>
        <begin position="439"/>
        <end position="461"/>
    </location>
</feature>